<name>A0A816DQ52_9BILA</name>
<dbReference type="EMBL" id="CAJNOH010007007">
    <property type="protein sequence ID" value="CAF1447038.1"/>
    <property type="molecule type" value="Genomic_DNA"/>
</dbReference>
<feature type="domain" description="GED" evidence="1">
    <location>
        <begin position="49"/>
        <end position="141"/>
    </location>
</feature>
<dbReference type="Proteomes" id="UP000663870">
    <property type="component" value="Unassembled WGS sequence"/>
</dbReference>
<evidence type="ECO:0000313" key="2">
    <source>
        <dbReference type="EMBL" id="CAF1447038.1"/>
    </source>
</evidence>
<proteinExistence type="predicted"/>
<accession>A0A816DQ52</accession>
<dbReference type="PROSITE" id="PS51388">
    <property type="entry name" value="GED"/>
    <property type="match status" value="1"/>
</dbReference>
<protein>
    <recommendedName>
        <fullName evidence="1">GED domain-containing protein</fullName>
    </recommendedName>
</protein>
<dbReference type="Proteomes" id="UP000663854">
    <property type="component" value="Unassembled WGS sequence"/>
</dbReference>
<keyword evidence="4" id="KW-1185">Reference proteome</keyword>
<evidence type="ECO:0000313" key="4">
    <source>
        <dbReference type="Proteomes" id="UP000663870"/>
    </source>
</evidence>
<dbReference type="AlphaFoldDB" id="A0A816DQ52"/>
<reference evidence="3" key="1">
    <citation type="submission" date="2021-02" db="EMBL/GenBank/DDBJ databases">
        <authorList>
            <person name="Nowell W R."/>
        </authorList>
    </citation>
    <scope>NUCLEOTIDE SEQUENCE</scope>
</reference>
<evidence type="ECO:0000259" key="1">
    <source>
        <dbReference type="PROSITE" id="PS51388"/>
    </source>
</evidence>
<dbReference type="EMBL" id="CAJNOL010008624">
    <property type="protein sequence ID" value="CAF1637647.1"/>
    <property type="molecule type" value="Genomic_DNA"/>
</dbReference>
<evidence type="ECO:0000313" key="3">
    <source>
        <dbReference type="EMBL" id="CAF1637647.1"/>
    </source>
</evidence>
<gene>
    <name evidence="3" type="ORF">JXQ802_LOCUS52724</name>
    <name evidence="2" type="ORF">PYM288_LOCUS36385</name>
</gene>
<sequence>MDTIHRFGKRKSKAIPNKASPNIAPSVMTENQDDDESMFDAISNDDQAVQDMLISVFAYWKLLLKRFIDYTALSVRAGCVFDVCPSIKARLREVPQEQPDFIDFYLAEDSFVRTRRKQLQQTKERLEKVYAILGGGGINLTSSSKDMVEDPMEIIDSSLMTLEQLEQE</sequence>
<comment type="caution">
    <text evidence="3">The sequence shown here is derived from an EMBL/GenBank/DDBJ whole genome shotgun (WGS) entry which is preliminary data.</text>
</comment>
<organism evidence="3 4">
    <name type="scientific">Rotaria sordida</name>
    <dbReference type="NCBI Taxonomy" id="392033"/>
    <lineage>
        <taxon>Eukaryota</taxon>
        <taxon>Metazoa</taxon>
        <taxon>Spiralia</taxon>
        <taxon>Gnathifera</taxon>
        <taxon>Rotifera</taxon>
        <taxon>Eurotatoria</taxon>
        <taxon>Bdelloidea</taxon>
        <taxon>Philodinida</taxon>
        <taxon>Philodinidae</taxon>
        <taxon>Rotaria</taxon>
    </lineage>
</organism>
<dbReference type="InterPro" id="IPR020850">
    <property type="entry name" value="GED_dom"/>
</dbReference>